<keyword evidence="1" id="KW-0547">Nucleotide-binding</keyword>
<dbReference type="InterPro" id="IPR027417">
    <property type="entry name" value="P-loop_NTPase"/>
</dbReference>
<evidence type="ECO:0000259" key="4">
    <source>
        <dbReference type="SMART" id="SM00382"/>
    </source>
</evidence>
<dbReference type="PIRSF" id="PIRSF002849">
    <property type="entry name" value="AAA_ATPase_chaperone_MoxR_prd"/>
    <property type="match status" value="1"/>
</dbReference>
<evidence type="ECO:0000256" key="2">
    <source>
        <dbReference type="ARBA" id="ARBA00022840"/>
    </source>
</evidence>
<dbReference type="SMART" id="SM00382">
    <property type="entry name" value="AAA"/>
    <property type="match status" value="1"/>
</dbReference>
<dbReference type="RefSeq" id="WP_078788640.1">
    <property type="nucleotide sequence ID" value="NZ_FUWR01000001.1"/>
</dbReference>
<dbReference type="Gene3D" id="3.40.50.300">
    <property type="entry name" value="P-loop containing nucleotide triphosphate hydrolases"/>
    <property type="match status" value="1"/>
</dbReference>
<dbReference type="PANTHER" id="PTHR42759:SF1">
    <property type="entry name" value="MAGNESIUM-CHELATASE SUBUNIT CHLD"/>
    <property type="match status" value="1"/>
</dbReference>
<dbReference type="PANTHER" id="PTHR42759">
    <property type="entry name" value="MOXR FAMILY PROTEIN"/>
    <property type="match status" value="1"/>
</dbReference>
<gene>
    <name evidence="5" type="ORF">SAMN02745119_00345</name>
</gene>
<dbReference type="InterPro" id="IPR003593">
    <property type="entry name" value="AAA+_ATPase"/>
</dbReference>
<evidence type="ECO:0000256" key="1">
    <source>
        <dbReference type="ARBA" id="ARBA00022741"/>
    </source>
</evidence>
<dbReference type="STRING" id="115783.SAMN02745119_00345"/>
<proteinExistence type="inferred from homology"/>
<accession>A0A1T4K6E9</accession>
<dbReference type="Pfam" id="PF17863">
    <property type="entry name" value="AAA_lid_2"/>
    <property type="match status" value="1"/>
</dbReference>
<dbReference type="Pfam" id="PF07726">
    <property type="entry name" value="AAA_3"/>
    <property type="match status" value="1"/>
</dbReference>
<dbReference type="InterPro" id="IPR041628">
    <property type="entry name" value="ChlI/MoxR_AAA_lid"/>
</dbReference>
<dbReference type="Gene3D" id="1.10.8.80">
    <property type="entry name" value="Magnesium chelatase subunit I, C-Terminal domain"/>
    <property type="match status" value="1"/>
</dbReference>
<dbReference type="CDD" id="cd00009">
    <property type="entry name" value="AAA"/>
    <property type="match status" value="1"/>
</dbReference>
<comment type="similarity">
    <text evidence="3">Belongs to the MoxR family.</text>
</comment>
<evidence type="ECO:0000313" key="6">
    <source>
        <dbReference type="Proteomes" id="UP000190102"/>
    </source>
</evidence>
<keyword evidence="6" id="KW-1185">Reference proteome</keyword>
<dbReference type="SUPFAM" id="SSF52540">
    <property type="entry name" value="P-loop containing nucleoside triphosphate hydrolases"/>
    <property type="match status" value="1"/>
</dbReference>
<sequence>MNQGLQQLIAVVQALKGELGKVIIGQHEVIDRVLVALLTGQHALIEGVPGIGKTLLVRTLAKVVGGRFSRIQFTPDLMPTDITGSNIFNMKENEFVLNPGPIFCNFLLADEINRAPSKTQSALLQAMQERLVTIDRKSYSLPASFTVFATQNPVEFEGTYPLPEAQKDRFMLKITMPPPTREEELALVRRTLGNDAPETVLAGDTVRCVISADDLVTLRQALMTLVVQDEIAAYALEVVRATRSHHAVLLGGGPRASQSLILAARAAAAVAGRDFITPDDIKMMALPVLEHRLILQPDYEIEGLTPGEVIGSILQEVTVPR</sequence>
<dbReference type="EMBL" id="FUWR01000001">
    <property type="protein sequence ID" value="SJZ37992.1"/>
    <property type="molecule type" value="Genomic_DNA"/>
</dbReference>
<protein>
    <submittedName>
        <fullName evidence="5">MoxR-like ATPase</fullName>
    </submittedName>
</protein>
<dbReference type="GO" id="GO:0005524">
    <property type="term" value="F:ATP binding"/>
    <property type="evidence" value="ECO:0007669"/>
    <property type="project" value="UniProtKB-KW"/>
</dbReference>
<feature type="domain" description="AAA+ ATPase" evidence="4">
    <location>
        <begin position="39"/>
        <end position="180"/>
    </location>
</feature>
<dbReference type="GO" id="GO:0016887">
    <property type="term" value="F:ATP hydrolysis activity"/>
    <property type="evidence" value="ECO:0007669"/>
    <property type="project" value="InterPro"/>
</dbReference>
<name>A0A1T4K6E9_9BACT</name>
<dbReference type="OrthoDB" id="9808397at2"/>
<dbReference type="Proteomes" id="UP000190102">
    <property type="component" value="Unassembled WGS sequence"/>
</dbReference>
<organism evidence="5 6">
    <name type="scientific">Trichlorobacter thiogenes</name>
    <dbReference type="NCBI Taxonomy" id="115783"/>
    <lineage>
        <taxon>Bacteria</taxon>
        <taxon>Pseudomonadati</taxon>
        <taxon>Thermodesulfobacteriota</taxon>
        <taxon>Desulfuromonadia</taxon>
        <taxon>Geobacterales</taxon>
        <taxon>Geobacteraceae</taxon>
        <taxon>Trichlorobacter</taxon>
    </lineage>
</organism>
<dbReference type="AlphaFoldDB" id="A0A1T4K6E9"/>
<evidence type="ECO:0000256" key="3">
    <source>
        <dbReference type="ARBA" id="ARBA00061607"/>
    </source>
</evidence>
<dbReference type="FunFam" id="3.40.50.300:FF:000640">
    <property type="entry name" value="MoxR family ATPase"/>
    <property type="match status" value="1"/>
</dbReference>
<dbReference type="InterPro" id="IPR050764">
    <property type="entry name" value="CbbQ/NirQ/NorQ/GpvN"/>
</dbReference>
<keyword evidence="2" id="KW-0067">ATP-binding</keyword>
<evidence type="ECO:0000313" key="5">
    <source>
        <dbReference type="EMBL" id="SJZ37992.1"/>
    </source>
</evidence>
<reference evidence="6" key="1">
    <citation type="submission" date="2017-02" db="EMBL/GenBank/DDBJ databases">
        <authorList>
            <person name="Varghese N."/>
            <person name="Submissions S."/>
        </authorList>
    </citation>
    <scope>NUCLEOTIDE SEQUENCE [LARGE SCALE GENOMIC DNA]</scope>
    <source>
        <strain evidence="6">ATCC BAA-34</strain>
    </source>
</reference>
<dbReference type="InterPro" id="IPR011703">
    <property type="entry name" value="ATPase_AAA-3"/>
</dbReference>